<evidence type="ECO:0000313" key="2">
    <source>
        <dbReference type="EMBL" id="GLI33533.1"/>
    </source>
</evidence>
<dbReference type="AlphaFoldDB" id="A0A9W6D2S1"/>
<dbReference type="PANTHER" id="PTHR34107:SF4">
    <property type="entry name" value="SLL1222 PROTEIN"/>
    <property type="match status" value="1"/>
</dbReference>
<dbReference type="Proteomes" id="UP001144372">
    <property type="component" value="Unassembled WGS sequence"/>
</dbReference>
<comment type="caution">
    <text evidence="2">The sequence shown here is derived from an EMBL/GenBank/DDBJ whole genome shotgun (WGS) entry which is preliminary data.</text>
</comment>
<dbReference type="SUPFAM" id="SSF52980">
    <property type="entry name" value="Restriction endonuclease-like"/>
    <property type="match status" value="1"/>
</dbReference>
<keyword evidence="3" id="KW-1185">Reference proteome</keyword>
<accession>A0A9W6D2S1</accession>
<organism evidence="2 3">
    <name type="scientific">Desulforhabdus amnigena</name>
    <dbReference type="NCBI Taxonomy" id="40218"/>
    <lineage>
        <taxon>Bacteria</taxon>
        <taxon>Pseudomonadati</taxon>
        <taxon>Thermodesulfobacteriota</taxon>
        <taxon>Syntrophobacteria</taxon>
        <taxon>Syntrophobacterales</taxon>
        <taxon>Syntrophobacteraceae</taxon>
        <taxon>Desulforhabdus</taxon>
    </lineage>
</organism>
<reference evidence="2" key="1">
    <citation type="submission" date="2022-12" db="EMBL/GenBank/DDBJ databases">
        <title>Reference genome sequencing for broad-spectrum identification of bacterial and archaeal isolates by mass spectrometry.</title>
        <authorList>
            <person name="Sekiguchi Y."/>
            <person name="Tourlousse D.M."/>
        </authorList>
    </citation>
    <scope>NUCLEOTIDE SEQUENCE</scope>
    <source>
        <strain evidence="2">ASRB1</strain>
    </source>
</reference>
<dbReference type="EMBL" id="BSDR01000001">
    <property type="protein sequence ID" value="GLI33533.1"/>
    <property type="molecule type" value="Genomic_DNA"/>
</dbReference>
<dbReference type="Pfam" id="PF05685">
    <property type="entry name" value="Uma2"/>
    <property type="match status" value="1"/>
</dbReference>
<dbReference type="InterPro" id="IPR012296">
    <property type="entry name" value="Nuclease_put_TT1808"/>
</dbReference>
<gene>
    <name evidence="2" type="ORF">DAMNIGENAA_09660</name>
</gene>
<dbReference type="PANTHER" id="PTHR34107">
    <property type="entry name" value="SLL0198 PROTEIN-RELATED"/>
    <property type="match status" value="1"/>
</dbReference>
<sequence>MSEPVKRKAAYEDLFSIPENMTGEIINRELVVTPRPSRKHIYTATALGGEVIPPYQFGRGGPGGWIILMEPEIGLGEHILVPDLAGWKEERFPDEEPHNWISVVPDWICEVLSPSTLKRDKMEKMPIYARRGVPYFWLIDPVAETLDVFRLEHGNWMVAGLYVEDAKVRAEPFTEIEINLSDLWRGERRRESSGDPPIQPSF</sequence>
<name>A0A9W6D2S1_9BACT</name>
<evidence type="ECO:0000259" key="1">
    <source>
        <dbReference type="Pfam" id="PF05685"/>
    </source>
</evidence>
<evidence type="ECO:0000313" key="3">
    <source>
        <dbReference type="Proteomes" id="UP001144372"/>
    </source>
</evidence>
<dbReference type="InterPro" id="IPR011335">
    <property type="entry name" value="Restrct_endonuc-II-like"/>
</dbReference>
<feature type="domain" description="Putative restriction endonuclease" evidence="1">
    <location>
        <begin position="19"/>
        <end position="178"/>
    </location>
</feature>
<protein>
    <recommendedName>
        <fullName evidence="1">Putative restriction endonuclease domain-containing protein</fullName>
    </recommendedName>
</protein>
<dbReference type="InterPro" id="IPR008538">
    <property type="entry name" value="Uma2"/>
</dbReference>
<proteinExistence type="predicted"/>
<dbReference type="Gene3D" id="3.90.1570.10">
    <property type="entry name" value="tt1808, chain A"/>
    <property type="match status" value="1"/>
</dbReference>
<dbReference type="CDD" id="cd06260">
    <property type="entry name" value="DUF820-like"/>
    <property type="match status" value="1"/>
</dbReference>
<dbReference type="RefSeq" id="WP_281792578.1">
    <property type="nucleotide sequence ID" value="NZ_BSDR01000001.1"/>
</dbReference>